<evidence type="ECO:0000313" key="6">
    <source>
        <dbReference type="EMBL" id="SKA20346.1"/>
    </source>
</evidence>
<evidence type="ECO:0000256" key="5">
    <source>
        <dbReference type="ARBA" id="ARBA00023136"/>
    </source>
</evidence>
<keyword evidence="4 6" id="KW-0808">Transferase</keyword>
<organism evidence="6 7">
    <name type="scientific">Chitinophaga eiseniae</name>
    <dbReference type="NCBI Taxonomy" id="634771"/>
    <lineage>
        <taxon>Bacteria</taxon>
        <taxon>Pseudomonadati</taxon>
        <taxon>Bacteroidota</taxon>
        <taxon>Chitinophagia</taxon>
        <taxon>Chitinophagales</taxon>
        <taxon>Chitinophagaceae</taxon>
        <taxon>Chitinophaga</taxon>
    </lineage>
</organism>
<dbReference type="InterPro" id="IPR009993">
    <property type="entry name" value="WecF"/>
</dbReference>
<evidence type="ECO:0000256" key="3">
    <source>
        <dbReference type="ARBA" id="ARBA00022676"/>
    </source>
</evidence>
<dbReference type="Pfam" id="PF07429">
    <property type="entry name" value="Glyco_transf_56"/>
    <property type="match status" value="1"/>
</dbReference>
<gene>
    <name evidence="6" type="ORF">SAMN04488128_1021555</name>
</gene>
<dbReference type="STRING" id="634771.SAMN04488128_1021555"/>
<proteinExistence type="predicted"/>
<reference evidence="7" key="1">
    <citation type="submission" date="2017-02" db="EMBL/GenBank/DDBJ databases">
        <authorList>
            <person name="Varghese N."/>
            <person name="Submissions S."/>
        </authorList>
    </citation>
    <scope>NUCLEOTIDE SEQUENCE [LARGE SCALE GENOMIC DNA]</scope>
    <source>
        <strain evidence="7">DSM 22224</strain>
    </source>
</reference>
<dbReference type="GO" id="GO:0008417">
    <property type="term" value="F:fucosyltransferase activity"/>
    <property type="evidence" value="ECO:0007669"/>
    <property type="project" value="InterPro"/>
</dbReference>
<dbReference type="AlphaFoldDB" id="A0A1T4RWV0"/>
<evidence type="ECO:0000313" key="7">
    <source>
        <dbReference type="Proteomes" id="UP000190367"/>
    </source>
</evidence>
<keyword evidence="3 6" id="KW-0328">Glycosyltransferase</keyword>
<protein>
    <submittedName>
        <fullName evidence="6">4-alpha-L-fucosyltransferase glycosyl transferase group 56</fullName>
    </submittedName>
</protein>
<keyword evidence="7" id="KW-1185">Reference proteome</keyword>
<keyword evidence="1" id="KW-1003">Cell membrane</keyword>
<keyword evidence="5" id="KW-0472">Membrane</keyword>
<dbReference type="EMBL" id="FUWZ01000002">
    <property type="protein sequence ID" value="SKA20346.1"/>
    <property type="molecule type" value="Genomic_DNA"/>
</dbReference>
<keyword evidence="2" id="KW-0997">Cell inner membrane</keyword>
<sequence>MFLISTVDPQATLRHTEARHEVKVLKRRTKQYISFIRQYPFDVLVVHAMCRDKRWAVNRLVKGNRRIIWLSWGTDIYNTSFYKKPLYQYYTNQIVGQQRSGVTAGIKSLLSRLYYFSYTGMFPDAAYKKAVAQVDYCATVIPDEFEILNSFPFFSAKQVLFSYESIENMFKDKIGEDDYVMGNDILVGNSAGPESNHLDVLNAISEMELGEKQKVVVPLNYAGTPAYKAVVLKQGEDLLGENFFPLLDFYPSAAYVTLLKQCSVAVMNHNRQQAVGNLIALLWLGCRIFMSEESIVYSYLKRKGFKIYSFQQEFNGKSIGTALTREEREHNRELLIAEYSHQAVLTKVKMLIAEVEQGVPKYLQET</sequence>
<dbReference type="Proteomes" id="UP000190367">
    <property type="component" value="Unassembled WGS sequence"/>
</dbReference>
<evidence type="ECO:0000256" key="4">
    <source>
        <dbReference type="ARBA" id="ARBA00022679"/>
    </source>
</evidence>
<evidence type="ECO:0000256" key="2">
    <source>
        <dbReference type="ARBA" id="ARBA00022519"/>
    </source>
</evidence>
<accession>A0A1T4RWV0</accession>
<name>A0A1T4RWV0_9BACT</name>
<dbReference type="GO" id="GO:0009246">
    <property type="term" value="P:enterobacterial common antigen biosynthetic process"/>
    <property type="evidence" value="ECO:0007669"/>
    <property type="project" value="InterPro"/>
</dbReference>
<evidence type="ECO:0000256" key="1">
    <source>
        <dbReference type="ARBA" id="ARBA00022475"/>
    </source>
</evidence>